<evidence type="ECO:0000256" key="1">
    <source>
        <dbReference type="ARBA" id="ARBA00023002"/>
    </source>
</evidence>
<evidence type="ECO:0000313" key="5">
    <source>
        <dbReference type="EMBL" id="CAE0437233.1"/>
    </source>
</evidence>
<dbReference type="PANTHER" id="PTHR10366">
    <property type="entry name" value="NAD DEPENDENT EPIMERASE/DEHYDRATASE"/>
    <property type="match status" value="1"/>
</dbReference>
<dbReference type="InterPro" id="IPR001509">
    <property type="entry name" value="Epimerase_deHydtase"/>
</dbReference>
<dbReference type="SUPFAM" id="SSF51735">
    <property type="entry name" value="NAD(P)-binding Rossmann-fold domains"/>
    <property type="match status" value="1"/>
</dbReference>
<dbReference type="PANTHER" id="PTHR10366:SF564">
    <property type="entry name" value="STEROL-4-ALPHA-CARBOXYLATE 3-DEHYDROGENASE, DECARBOXYLATING"/>
    <property type="match status" value="1"/>
</dbReference>
<evidence type="ECO:0000256" key="2">
    <source>
        <dbReference type="ARBA" id="ARBA00023445"/>
    </source>
</evidence>
<dbReference type="AlphaFoldDB" id="A0A7S3LPD4"/>
<keyword evidence="3" id="KW-1133">Transmembrane helix</keyword>
<dbReference type="EMBL" id="HBIN01010027">
    <property type="protein sequence ID" value="CAE0437233.1"/>
    <property type="molecule type" value="Transcribed_RNA"/>
</dbReference>
<dbReference type="InterPro" id="IPR050425">
    <property type="entry name" value="NAD(P)_dehydrat-like"/>
</dbReference>
<feature type="domain" description="NAD-dependent epimerase/dehydratase" evidence="4">
    <location>
        <begin position="12"/>
        <end position="253"/>
    </location>
</feature>
<gene>
    <name evidence="5" type="ORF">ASTO00021_LOCUS7477</name>
</gene>
<dbReference type="GO" id="GO:0016616">
    <property type="term" value="F:oxidoreductase activity, acting on the CH-OH group of donors, NAD or NADP as acceptor"/>
    <property type="evidence" value="ECO:0007669"/>
    <property type="project" value="TreeGrafter"/>
</dbReference>
<reference evidence="5" key="1">
    <citation type="submission" date="2021-01" db="EMBL/GenBank/DDBJ databases">
        <authorList>
            <person name="Corre E."/>
            <person name="Pelletier E."/>
            <person name="Niang G."/>
            <person name="Scheremetjew M."/>
            <person name="Finn R."/>
            <person name="Kale V."/>
            <person name="Holt S."/>
            <person name="Cochrane G."/>
            <person name="Meng A."/>
            <person name="Brown T."/>
            <person name="Cohen L."/>
        </authorList>
    </citation>
    <scope>NUCLEOTIDE SEQUENCE</scope>
    <source>
        <strain evidence="5">GSBS06</strain>
    </source>
</reference>
<feature type="transmembrane region" description="Helical" evidence="3">
    <location>
        <begin position="6"/>
        <end position="30"/>
    </location>
</feature>
<sequence length="361" mass="39347">MAGSTVLPPALVAVTGANGFIAAHVVLALLKEGYDVRAIVRDPSNEDKTGFLKEEAESMGASDRLSFAAGDLLVDGSYDPAVEGCDAVVHSAAVVNLEGNGDAEEKVVKPAISGTRNVLNSVAKVDGLKRFIQTSSIAAIYRFDEPEDYVFTENDWNTWSSIENGDAYGYGKSVSEKLVWEEKEKGNLGDCQVVSINPWVVIGPILSKSHVNSSAAVLAPVITYDKLVNFEAGWVDVREVAQAHVYALQIEEAAGKRFILDGDAGALNTEDLLPMVHAAYPEYDVKSLPLRLPKYMSTILEWSPKFVLRNIFGFSEFHRNIMTKKLKVNNGQSKEVLGIEYRPLEETVADTVGSLRQYISS</sequence>
<proteinExistence type="inferred from homology"/>
<organism evidence="5">
    <name type="scientific">Aplanochytrium stocchinoi</name>
    <dbReference type="NCBI Taxonomy" id="215587"/>
    <lineage>
        <taxon>Eukaryota</taxon>
        <taxon>Sar</taxon>
        <taxon>Stramenopiles</taxon>
        <taxon>Bigyra</taxon>
        <taxon>Labyrinthulomycetes</taxon>
        <taxon>Thraustochytrida</taxon>
        <taxon>Thraustochytriidae</taxon>
        <taxon>Aplanochytrium</taxon>
    </lineage>
</organism>
<dbReference type="Pfam" id="PF01370">
    <property type="entry name" value="Epimerase"/>
    <property type="match status" value="1"/>
</dbReference>
<keyword evidence="1" id="KW-0560">Oxidoreductase</keyword>
<comment type="similarity">
    <text evidence="2">Belongs to the NAD(P)-dependent epimerase/dehydratase family. Dihydroflavonol-4-reductase subfamily.</text>
</comment>
<dbReference type="Gene3D" id="3.40.50.720">
    <property type="entry name" value="NAD(P)-binding Rossmann-like Domain"/>
    <property type="match status" value="1"/>
</dbReference>
<dbReference type="InterPro" id="IPR036291">
    <property type="entry name" value="NAD(P)-bd_dom_sf"/>
</dbReference>
<protein>
    <recommendedName>
        <fullName evidence="4">NAD-dependent epimerase/dehydratase domain-containing protein</fullName>
    </recommendedName>
</protein>
<keyword evidence="3" id="KW-0472">Membrane</keyword>
<keyword evidence="3" id="KW-0812">Transmembrane</keyword>
<name>A0A7S3LPD4_9STRA</name>
<evidence type="ECO:0000256" key="3">
    <source>
        <dbReference type="SAM" id="Phobius"/>
    </source>
</evidence>
<accession>A0A7S3LPD4</accession>
<evidence type="ECO:0000259" key="4">
    <source>
        <dbReference type="Pfam" id="PF01370"/>
    </source>
</evidence>